<dbReference type="SUPFAM" id="SSF50249">
    <property type="entry name" value="Nucleic acid-binding proteins"/>
    <property type="match status" value="1"/>
</dbReference>
<dbReference type="GO" id="GO:0032210">
    <property type="term" value="P:regulation of telomere maintenance via telomerase"/>
    <property type="evidence" value="ECO:0007669"/>
    <property type="project" value="TreeGrafter"/>
</dbReference>
<gene>
    <name evidence="1" type="ORF">MUCCIDRAFT_108711</name>
</gene>
<proteinExistence type="predicted"/>
<name>A0A162MSD4_MUCCL</name>
<dbReference type="VEuPathDB" id="FungiDB:MUCCIDRAFT_108711"/>
<evidence type="ECO:0000313" key="1">
    <source>
        <dbReference type="EMBL" id="OAD04875.1"/>
    </source>
</evidence>
<accession>A0A162MSD4</accession>
<protein>
    <recommendedName>
        <fullName evidence="3">Protection of telomeres protein 1 ssDNA-binding domain-containing protein</fullName>
    </recommendedName>
</protein>
<keyword evidence="2" id="KW-1185">Reference proteome</keyword>
<dbReference type="AlphaFoldDB" id="A0A162MSD4"/>
<reference evidence="1 2" key="1">
    <citation type="submission" date="2015-06" db="EMBL/GenBank/DDBJ databases">
        <title>Expansion of signal transduction pathways in fungi by whole-genome duplication.</title>
        <authorList>
            <consortium name="DOE Joint Genome Institute"/>
            <person name="Corrochano L.M."/>
            <person name="Kuo A."/>
            <person name="Marcet-Houben M."/>
            <person name="Polaino S."/>
            <person name="Salamov A."/>
            <person name="Villalobos J.M."/>
            <person name="Alvarez M.I."/>
            <person name="Avalos J."/>
            <person name="Benito E.P."/>
            <person name="Benoit I."/>
            <person name="Burger G."/>
            <person name="Camino L.P."/>
            <person name="Canovas D."/>
            <person name="Cerda-Olmedo E."/>
            <person name="Cheng J.-F."/>
            <person name="Dominguez A."/>
            <person name="Elias M."/>
            <person name="Eslava A.P."/>
            <person name="Glaser F."/>
            <person name="Grimwood J."/>
            <person name="Gutierrez G."/>
            <person name="Heitman J."/>
            <person name="Henrissat B."/>
            <person name="Iturriaga E.A."/>
            <person name="Lang B.F."/>
            <person name="Lavin J.L."/>
            <person name="Lee S."/>
            <person name="Li W."/>
            <person name="Lindquist E."/>
            <person name="Lopez-Garcia S."/>
            <person name="Luque E.M."/>
            <person name="Marcos A.T."/>
            <person name="Martin J."/>
            <person name="Mccluskey K."/>
            <person name="Medina H.R."/>
            <person name="Miralles-Duran A."/>
            <person name="Miyazaki A."/>
            <person name="Munoz-Torres E."/>
            <person name="Oguiza J.A."/>
            <person name="Ohm R."/>
            <person name="Olmedo M."/>
            <person name="Orejas M."/>
            <person name="Ortiz-Castellanos L."/>
            <person name="Pisabarro A.G."/>
            <person name="Rodriguez-Romero J."/>
            <person name="Ruiz-Herrera J."/>
            <person name="Ruiz-Vazquez R."/>
            <person name="Sanz C."/>
            <person name="Schackwitz W."/>
            <person name="Schmutz J."/>
            <person name="Shahriari M."/>
            <person name="Shelest E."/>
            <person name="Silva-Franco F."/>
            <person name="Soanes D."/>
            <person name="Syed K."/>
            <person name="Tagua V.G."/>
            <person name="Talbot N.J."/>
            <person name="Thon M."/>
            <person name="De Vries R.P."/>
            <person name="Wiebenga A."/>
            <person name="Yadav J.S."/>
            <person name="Braun E.L."/>
            <person name="Baker S."/>
            <person name="Garre V."/>
            <person name="Horwitz B."/>
            <person name="Torres-Martinez S."/>
            <person name="Idnurm A."/>
            <person name="Herrera-Estrella A."/>
            <person name="Gabaldon T."/>
            <person name="Grigoriev I.V."/>
        </authorList>
    </citation>
    <scope>NUCLEOTIDE SEQUENCE [LARGE SCALE GENOMIC DNA]</scope>
    <source>
        <strain evidence="1 2">CBS 277.49</strain>
    </source>
</reference>
<comment type="caution">
    <text evidence="1">The sequence shown here is derived from an EMBL/GenBank/DDBJ whole genome shotgun (WGS) entry which is preliminary data.</text>
</comment>
<dbReference type="Proteomes" id="UP000077051">
    <property type="component" value="Unassembled WGS sequence"/>
</dbReference>
<dbReference type="GO" id="GO:0000783">
    <property type="term" value="C:nuclear telomere cap complex"/>
    <property type="evidence" value="ECO:0007669"/>
    <property type="project" value="TreeGrafter"/>
</dbReference>
<dbReference type="PANTHER" id="PTHR14513:SF0">
    <property type="entry name" value="PROTECTION OF TELOMERES PROTEIN 1"/>
    <property type="match status" value="1"/>
</dbReference>
<organism evidence="1 2">
    <name type="scientific">Mucor lusitanicus CBS 277.49</name>
    <dbReference type="NCBI Taxonomy" id="747725"/>
    <lineage>
        <taxon>Eukaryota</taxon>
        <taxon>Fungi</taxon>
        <taxon>Fungi incertae sedis</taxon>
        <taxon>Mucoromycota</taxon>
        <taxon>Mucoromycotina</taxon>
        <taxon>Mucoromycetes</taxon>
        <taxon>Mucorales</taxon>
        <taxon>Mucorineae</taxon>
        <taxon>Mucoraceae</taxon>
        <taxon>Mucor</taxon>
    </lineage>
</organism>
<dbReference type="GO" id="GO:0098505">
    <property type="term" value="F:G-rich strand telomeric DNA binding"/>
    <property type="evidence" value="ECO:0007669"/>
    <property type="project" value="TreeGrafter"/>
</dbReference>
<dbReference type="OrthoDB" id="2186770at2759"/>
<dbReference type="GO" id="GO:0016233">
    <property type="term" value="P:telomere capping"/>
    <property type="evidence" value="ECO:0007669"/>
    <property type="project" value="TreeGrafter"/>
</dbReference>
<evidence type="ECO:0008006" key="3">
    <source>
        <dbReference type="Google" id="ProtNLM"/>
    </source>
</evidence>
<dbReference type="STRING" id="747725.A0A162MSD4"/>
<dbReference type="InterPro" id="IPR012340">
    <property type="entry name" value="NA-bd_OB-fold"/>
</dbReference>
<dbReference type="InterPro" id="IPR028389">
    <property type="entry name" value="POT1"/>
</dbReference>
<evidence type="ECO:0000313" key="2">
    <source>
        <dbReference type="Proteomes" id="UP000077051"/>
    </source>
</evidence>
<dbReference type="EMBL" id="AMYB01000003">
    <property type="protein sequence ID" value="OAD04875.1"/>
    <property type="molecule type" value="Genomic_DNA"/>
</dbReference>
<dbReference type="Gene3D" id="2.40.50.140">
    <property type="entry name" value="Nucleic acid-binding proteins"/>
    <property type="match status" value="3"/>
</dbReference>
<dbReference type="GO" id="GO:0010521">
    <property type="term" value="F:telomerase inhibitor activity"/>
    <property type="evidence" value="ECO:0007669"/>
    <property type="project" value="TreeGrafter"/>
</dbReference>
<dbReference type="PANTHER" id="PTHR14513">
    <property type="entry name" value="PROTECTION OF TELOMERES 1"/>
    <property type="match status" value="1"/>
</dbReference>
<sequence length="495" mass="56700">MSDNLAITYRQTLQRHHWKCLQDYADITNGVAGRKDNVIFQTIDVAYSTTKKDPIYKLIAIDPSLGPNDGYPCNFFVHDPAMPDIEQGSIVVLKNAFIAEYKNKLQITKNRYTEFALFNQKGLYYSSQGYQNDSGDEDIYLAFKNWSEQMKGSSASHSMVSNKRPFLTTAQIAEDNAKYFNYVGMIVGFFGERGNKREIKLTDFTQNPSPLVRTEGLVDDGTIGNITNEMTLLCTLYQEHAKCGPFRFGDLVFLDNCTRNTNNLLQLEIRVSYSPDDRQHVTKLDPNDVRWQPLLRPLLQRKEAHDAFFNQSASQISGTVKHPMRSRIPGQHTLVPIKQLLEKEEPGVEYIRVTIEKQKPAELTTWLKNYCWQCRITSVPTISDGLDACGRCGNLMDPVYRAMFKVRDESGSELVVLAMDEEADKLFKDLPARRLKKDPALWGEFKKYVKYTQKIGNNPSPPFSLGVRKFYNNNSIRDGWMYCIVNTEFIIEDSN</sequence>